<dbReference type="eggNOG" id="KOG0374">
    <property type="taxonomic scope" value="Eukaryota"/>
</dbReference>
<protein>
    <recommendedName>
        <fullName evidence="1">Calcineurin-like phosphoesterase domain-containing protein</fullName>
    </recommendedName>
</protein>
<dbReference type="InParanoid" id="E1ZPX0"/>
<dbReference type="RefSeq" id="XP_005844156.1">
    <property type="nucleotide sequence ID" value="XM_005844094.1"/>
</dbReference>
<dbReference type="InterPro" id="IPR004843">
    <property type="entry name" value="Calcineurin-like_PHP"/>
</dbReference>
<dbReference type="OMA" id="SHWMRGL"/>
<dbReference type="OrthoDB" id="5976022at2759"/>
<feature type="non-terminal residue" evidence="2">
    <location>
        <position position="1"/>
    </location>
</feature>
<feature type="non-terminal residue" evidence="2">
    <location>
        <position position="307"/>
    </location>
</feature>
<dbReference type="AlphaFoldDB" id="E1ZPX0"/>
<sequence length="307" mass="33029">PPSSSRAAHSGEARMAAAPVQHSGPPVFVQATGRIIAIGDIHGDLQKALSCLEMAGVLAEDDGHIKWVGGDTVVVQLGDVLDRGDCEIGSVLLLRELDRQARQQGGAVYMLNGNHESLNVAGDFRYVTPGAFFESARAAGLSEADIAAGDQRRILQARWYLYQPGGAMARELAKNATVLVVNDVVFAHGGLLPHHLKYGLQRINDEVAEWMNGAMRPDGSQASPPFPAMGDSSSVQWNRTFGKERVSDYERMHMNFQLRATLESLNARAMVVGHTPQMSGVNCECDGRVWRVDAGMSSGVLDAAPQV</sequence>
<dbReference type="Gene3D" id="3.60.21.10">
    <property type="match status" value="1"/>
</dbReference>
<dbReference type="GO" id="GO:0016787">
    <property type="term" value="F:hydrolase activity"/>
    <property type="evidence" value="ECO:0007669"/>
    <property type="project" value="InterPro"/>
</dbReference>
<dbReference type="Pfam" id="PF00149">
    <property type="entry name" value="Metallophos"/>
    <property type="match status" value="1"/>
</dbReference>
<dbReference type="KEGG" id="cvr:CHLNCDRAFT_9678"/>
<name>E1ZPX0_CHLVA</name>
<feature type="domain" description="Calcineurin-like phosphoesterase" evidence="1">
    <location>
        <begin position="34"/>
        <end position="277"/>
    </location>
</feature>
<dbReference type="STRING" id="554065.E1ZPX0"/>
<keyword evidence="3" id="KW-1185">Reference proteome</keyword>
<organism evidence="3">
    <name type="scientific">Chlorella variabilis</name>
    <name type="common">Green alga</name>
    <dbReference type="NCBI Taxonomy" id="554065"/>
    <lineage>
        <taxon>Eukaryota</taxon>
        <taxon>Viridiplantae</taxon>
        <taxon>Chlorophyta</taxon>
        <taxon>core chlorophytes</taxon>
        <taxon>Trebouxiophyceae</taxon>
        <taxon>Chlorellales</taxon>
        <taxon>Chlorellaceae</taxon>
        <taxon>Chlorella clade</taxon>
        <taxon>Chlorella</taxon>
    </lineage>
</organism>
<gene>
    <name evidence="2" type="ORF">CHLNCDRAFT_9678</name>
</gene>
<evidence type="ECO:0000313" key="3">
    <source>
        <dbReference type="Proteomes" id="UP000008141"/>
    </source>
</evidence>
<dbReference type="PANTHER" id="PTHR46546">
    <property type="entry name" value="SHEWANELLA-LIKE PROTEIN PHOSPHATASE 1"/>
    <property type="match status" value="1"/>
</dbReference>
<accession>E1ZPX0</accession>
<dbReference type="GeneID" id="17351493"/>
<dbReference type="FunCoup" id="E1ZPX0">
    <property type="interactions" value="131"/>
</dbReference>
<reference evidence="2 3" key="1">
    <citation type="journal article" date="2010" name="Plant Cell">
        <title>The Chlorella variabilis NC64A genome reveals adaptation to photosymbiosis, coevolution with viruses, and cryptic sex.</title>
        <authorList>
            <person name="Blanc G."/>
            <person name="Duncan G."/>
            <person name="Agarkova I."/>
            <person name="Borodovsky M."/>
            <person name="Gurnon J."/>
            <person name="Kuo A."/>
            <person name="Lindquist E."/>
            <person name="Lucas S."/>
            <person name="Pangilinan J."/>
            <person name="Polle J."/>
            <person name="Salamov A."/>
            <person name="Terry A."/>
            <person name="Yamada T."/>
            <person name="Dunigan D.D."/>
            <person name="Grigoriev I.V."/>
            <person name="Claverie J.M."/>
            <person name="Van Etten J.L."/>
        </authorList>
    </citation>
    <scope>NUCLEOTIDE SEQUENCE [LARGE SCALE GENOMIC DNA]</scope>
    <source>
        <strain evidence="2 3">NC64A</strain>
    </source>
</reference>
<dbReference type="SUPFAM" id="SSF56300">
    <property type="entry name" value="Metallo-dependent phosphatases"/>
    <property type="match status" value="1"/>
</dbReference>
<dbReference type="PANTHER" id="PTHR46546:SF4">
    <property type="entry name" value="SHEWANELLA-LIKE PROTEIN PHOSPHATASE 1"/>
    <property type="match status" value="1"/>
</dbReference>
<dbReference type="Proteomes" id="UP000008141">
    <property type="component" value="Unassembled WGS sequence"/>
</dbReference>
<proteinExistence type="predicted"/>
<dbReference type="InterPro" id="IPR029052">
    <property type="entry name" value="Metallo-depent_PP-like"/>
</dbReference>
<dbReference type="EMBL" id="GL433858">
    <property type="protein sequence ID" value="EFN52054.1"/>
    <property type="molecule type" value="Genomic_DNA"/>
</dbReference>
<evidence type="ECO:0000313" key="2">
    <source>
        <dbReference type="EMBL" id="EFN52054.1"/>
    </source>
</evidence>
<evidence type="ECO:0000259" key="1">
    <source>
        <dbReference type="Pfam" id="PF00149"/>
    </source>
</evidence>